<dbReference type="AlphaFoldDB" id="A0A2N6T4M2"/>
<gene>
    <name evidence="6" type="ORF">CJ203_06775</name>
</gene>
<evidence type="ECO:0000256" key="1">
    <source>
        <dbReference type="ARBA" id="ARBA00023015"/>
    </source>
</evidence>
<feature type="domain" description="HTH tetR-type" evidence="5">
    <location>
        <begin position="12"/>
        <end position="72"/>
    </location>
</feature>
<evidence type="ECO:0000256" key="2">
    <source>
        <dbReference type="ARBA" id="ARBA00023125"/>
    </source>
</evidence>
<dbReference type="PANTHER" id="PTHR30055:SF151">
    <property type="entry name" value="TRANSCRIPTIONAL REGULATORY PROTEIN"/>
    <property type="match status" value="1"/>
</dbReference>
<keyword evidence="7" id="KW-1185">Reference proteome</keyword>
<keyword evidence="2 4" id="KW-0238">DNA-binding</keyword>
<evidence type="ECO:0000259" key="5">
    <source>
        <dbReference type="PROSITE" id="PS50977"/>
    </source>
</evidence>
<sequence>MAKGRGRPAESLVSAEKIGAAALSLSSDKGYQALTMTAVAKRLNVAPSALYNHISGKEEMLYLIQDAVMQLVDVGPLEQAIATSSGYRTAVESWARSYRDVFAGHTPLIPLIAVQPIGASPRTQEMYEVVAQAFIAAGCPPAQVMERIIALESFIYGSAWDVQAPADLFDPCAISPEHSALRQAAEAMSGYKTAKKGQPDANPYADQPFEVGLKNLLDGMALE</sequence>
<dbReference type="GO" id="GO:0000976">
    <property type="term" value="F:transcription cis-regulatory region binding"/>
    <property type="evidence" value="ECO:0007669"/>
    <property type="project" value="TreeGrafter"/>
</dbReference>
<name>A0A2N6T4M2_9CORY</name>
<dbReference type="InterPro" id="IPR036271">
    <property type="entry name" value="Tet_transcr_reg_TetR-rel_C_sf"/>
</dbReference>
<dbReference type="GO" id="GO:0045892">
    <property type="term" value="P:negative regulation of DNA-templated transcription"/>
    <property type="evidence" value="ECO:0007669"/>
    <property type="project" value="InterPro"/>
</dbReference>
<keyword evidence="1" id="KW-0805">Transcription regulation</keyword>
<dbReference type="Pfam" id="PF00440">
    <property type="entry name" value="TetR_N"/>
    <property type="match status" value="1"/>
</dbReference>
<dbReference type="InterPro" id="IPR050109">
    <property type="entry name" value="HTH-type_TetR-like_transc_reg"/>
</dbReference>
<reference evidence="6 7" key="1">
    <citation type="submission" date="2017-09" db="EMBL/GenBank/DDBJ databases">
        <title>Bacterial strain isolated from the female urinary microbiota.</title>
        <authorList>
            <person name="Thomas-White K."/>
            <person name="Kumar N."/>
            <person name="Forster S."/>
            <person name="Putonti C."/>
            <person name="Lawley T."/>
            <person name="Wolfe A.J."/>
        </authorList>
    </citation>
    <scope>NUCLEOTIDE SEQUENCE [LARGE SCALE GENOMIC DNA]</scope>
    <source>
        <strain evidence="6 7">UMB0792</strain>
    </source>
</reference>
<dbReference type="Gene3D" id="1.10.357.10">
    <property type="entry name" value="Tetracycline Repressor, domain 2"/>
    <property type="match status" value="1"/>
</dbReference>
<feature type="DNA-binding region" description="H-T-H motif" evidence="4">
    <location>
        <begin position="35"/>
        <end position="54"/>
    </location>
</feature>
<protein>
    <submittedName>
        <fullName evidence="6">TetR family transcriptional regulator</fullName>
    </submittedName>
</protein>
<comment type="caution">
    <text evidence="6">The sequence shown here is derived from an EMBL/GenBank/DDBJ whole genome shotgun (WGS) entry which is preliminary data.</text>
</comment>
<dbReference type="GO" id="GO:0003700">
    <property type="term" value="F:DNA-binding transcription factor activity"/>
    <property type="evidence" value="ECO:0007669"/>
    <property type="project" value="TreeGrafter"/>
</dbReference>
<dbReference type="InterPro" id="IPR004111">
    <property type="entry name" value="Repressor_TetR_C"/>
</dbReference>
<accession>A0A2N6T4M2</accession>
<keyword evidence="3" id="KW-0804">Transcription</keyword>
<dbReference type="SUPFAM" id="SSF46689">
    <property type="entry name" value="Homeodomain-like"/>
    <property type="match status" value="1"/>
</dbReference>
<evidence type="ECO:0000256" key="4">
    <source>
        <dbReference type="PROSITE-ProRule" id="PRU00335"/>
    </source>
</evidence>
<evidence type="ECO:0000313" key="6">
    <source>
        <dbReference type="EMBL" id="PMC64258.1"/>
    </source>
</evidence>
<dbReference type="PROSITE" id="PS50977">
    <property type="entry name" value="HTH_TETR_2"/>
    <property type="match status" value="1"/>
</dbReference>
<proteinExistence type="predicted"/>
<evidence type="ECO:0000256" key="3">
    <source>
        <dbReference type="ARBA" id="ARBA00023163"/>
    </source>
</evidence>
<dbReference type="PANTHER" id="PTHR30055">
    <property type="entry name" value="HTH-TYPE TRANSCRIPTIONAL REGULATOR RUTR"/>
    <property type="match status" value="1"/>
</dbReference>
<evidence type="ECO:0000313" key="7">
    <source>
        <dbReference type="Proteomes" id="UP000235836"/>
    </source>
</evidence>
<dbReference type="RefSeq" id="WP_102724048.1">
    <property type="nucleotide sequence ID" value="NZ_PNHG01000008.1"/>
</dbReference>
<dbReference type="EMBL" id="PNHG01000008">
    <property type="protein sequence ID" value="PMC64258.1"/>
    <property type="molecule type" value="Genomic_DNA"/>
</dbReference>
<dbReference type="InterPro" id="IPR009057">
    <property type="entry name" value="Homeodomain-like_sf"/>
</dbReference>
<organism evidence="6 7">
    <name type="scientific">Corynebacterium tuscaniense</name>
    <dbReference type="NCBI Taxonomy" id="302449"/>
    <lineage>
        <taxon>Bacteria</taxon>
        <taxon>Bacillati</taxon>
        <taxon>Actinomycetota</taxon>
        <taxon>Actinomycetes</taxon>
        <taxon>Mycobacteriales</taxon>
        <taxon>Corynebacteriaceae</taxon>
        <taxon>Corynebacterium</taxon>
    </lineage>
</organism>
<dbReference type="SUPFAM" id="SSF48498">
    <property type="entry name" value="Tetracyclin repressor-like, C-terminal domain"/>
    <property type="match status" value="1"/>
</dbReference>
<dbReference type="Pfam" id="PF02909">
    <property type="entry name" value="TetR_C_1"/>
    <property type="match status" value="1"/>
</dbReference>
<dbReference type="Proteomes" id="UP000235836">
    <property type="component" value="Unassembled WGS sequence"/>
</dbReference>
<dbReference type="InterPro" id="IPR001647">
    <property type="entry name" value="HTH_TetR"/>
</dbReference>
<dbReference type="PRINTS" id="PR00455">
    <property type="entry name" value="HTHTETR"/>
</dbReference>